<protein>
    <recommendedName>
        <fullName evidence="4">Chromosome partitioning protein ParB</fullName>
    </recommendedName>
</protein>
<sequence length="98" mass="10963">MTGRKKGVSIGAAMKRRMNAEGHLPVDSESEAAPVREADTPVLPEITKAPEEDPLESFNTRLPRSLQRRLKIHVALEGKKIQDVLSIALDEYLKKHNH</sequence>
<dbReference type="Proteomes" id="UP000536909">
    <property type="component" value="Unassembled WGS sequence"/>
</dbReference>
<dbReference type="InterPro" id="IPR013321">
    <property type="entry name" value="Arc_rbn_hlx_hlx"/>
</dbReference>
<keyword evidence="3" id="KW-1185">Reference proteome</keyword>
<dbReference type="InterPro" id="IPR010985">
    <property type="entry name" value="Ribbon_hlx_hlx"/>
</dbReference>
<evidence type="ECO:0000313" key="3">
    <source>
        <dbReference type="Proteomes" id="UP000536909"/>
    </source>
</evidence>
<evidence type="ECO:0008006" key="4">
    <source>
        <dbReference type="Google" id="ProtNLM"/>
    </source>
</evidence>
<accession>A0ABR6MNB6</accession>
<dbReference type="SUPFAM" id="SSF47598">
    <property type="entry name" value="Ribbon-helix-helix"/>
    <property type="match status" value="1"/>
</dbReference>
<dbReference type="RefSeq" id="WP_241687015.1">
    <property type="nucleotide sequence ID" value="NZ_BSUI01000012.1"/>
</dbReference>
<dbReference type="EMBL" id="JACHFV010000001">
    <property type="protein sequence ID" value="MBB5293429.1"/>
    <property type="molecule type" value="Genomic_DNA"/>
</dbReference>
<evidence type="ECO:0000313" key="2">
    <source>
        <dbReference type="EMBL" id="MBB5293429.1"/>
    </source>
</evidence>
<organism evidence="2 3">
    <name type="scientific">Deinococcus metallilatus</name>
    <dbReference type="NCBI Taxonomy" id="1211322"/>
    <lineage>
        <taxon>Bacteria</taxon>
        <taxon>Thermotogati</taxon>
        <taxon>Deinococcota</taxon>
        <taxon>Deinococci</taxon>
        <taxon>Deinococcales</taxon>
        <taxon>Deinococcaceae</taxon>
        <taxon>Deinococcus</taxon>
    </lineage>
</organism>
<feature type="region of interest" description="Disordered" evidence="1">
    <location>
        <begin position="1"/>
        <end position="38"/>
    </location>
</feature>
<name>A0ABR6MNB6_9DEIO</name>
<evidence type="ECO:0000256" key="1">
    <source>
        <dbReference type="SAM" id="MobiDB-lite"/>
    </source>
</evidence>
<dbReference type="Gene3D" id="1.10.1220.10">
    <property type="entry name" value="Met repressor-like"/>
    <property type="match status" value="1"/>
</dbReference>
<comment type="caution">
    <text evidence="2">The sequence shown here is derived from an EMBL/GenBank/DDBJ whole genome shotgun (WGS) entry which is preliminary data.</text>
</comment>
<gene>
    <name evidence="2" type="ORF">HNQ10_000242</name>
</gene>
<proteinExistence type="predicted"/>
<reference evidence="2 3" key="1">
    <citation type="submission" date="2020-08" db="EMBL/GenBank/DDBJ databases">
        <title>Genomic Encyclopedia of Type Strains, Phase IV (KMG-IV): sequencing the most valuable type-strain genomes for metagenomic binning, comparative biology and taxonomic classification.</title>
        <authorList>
            <person name="Goeker M."/>
        </authorList>
    </citation>
    <scope>NUCLEOTIDE SEQUENCE [LARGE SCALE GENOMIC DNA]</scope>
    <source>
        <strain evidence="2 3">DSM 105434</strain>
    </source>
</reference>